<feature type="transmembrane region" description="Helical" evidence="7">
    <location>
        <begin position="164"/>
        <end position="185"/>
    </location>
</feature>
<dbReference type="EMBL" id="CP051142">
    <property type="protein sequence ID" value="QIX00547.1"/>
    <property type="molecule type" value="Genomic_DNA"/>
</dbReference>
<evidence type="ECO:0000256" key="1">
    <source>
        <dbReference type="ARBA" id="ARBA00004141"/>
    </source>
</evidence>
<feature type="transmembrane region" description="Helical" evidence="7">
    <location>
        <begin position="243"/>
        <end position="265"/>
    </location>
</feature>
<evidence type="ECO:0000259" key="8">
    <source>
        <dbReference type="Pfam" id="PF00324"/>
    </source>
</evidence>
<gene>
    <name evidence="9" type="ORF">AMS68_006064</name>
</gene>
<feature type="transmembrane region" description="Helical" evidence="7">
    <location>
        <begin position="286"/>
        <end position="311"/>
    </location>
</feature>
<dbReference type="Gene3D" id="1.20.1740.10">
    <property type="entry name" value="Amino acid/polyamine transporter I"/>
    <property type="match status" value="1"/>
</dbReference>
<dbReference type="InterPro" id="IPR004841">
    <property type="entry name" value="AA-permease/SLC12A_dom"/>
</dbReference>
<feature type="transmembrane region" description="Helical" evidence="7">
    <location>
        <begin position="47"/>
        <end position="65"/>
    </location>
</feature>
<evidence type="ECO:0000256" key="3">
    <source>
        <dbReference type="ARBA" id="ARBA00022692"/>
    </source>
</evidence>
<sequence>MLEELEMEQRPSGNEQSVDSSSEQLGPVAETNVGRGKIEVRRDLRDYHIIFITISGVLGAGLYTGSGSMLKTAGPGATVTAFALNGALAVMVMQCIGEMICIWPIPNALFRFVGAFVDEELGQIVGLAYWFAWAVSFQALITAASQEGAFFFDQPTNVDVGQIFLLYILPQFVLLALNYLPVKIYGWLEVIGGSLKVLLVAIVIIFMIVLNINFAGQPGPGASYFSDPSQTFVAHPGLADSGVAFLMALSTCTYSFIGVEIPAILATESILKVGTGRRSDSPANAALKTSVAFLPALTAIVYFIAGLLVALDVPSYDSALPGLSWLSGRDLAASITTGVTGDSLKNNTQASPFIIAAVNGGRTTNTVWLGKMFTAFFAFTAWSAANTALYVASRVLYGLASPYADRPGQRAHQGRSTKDRLFGWLAHTNDSTKTPFTAALVSFVLFFWMPYLSKWLNDPTRANLVLSTLQTMASVFVVIVWTFSCLAFINFRHYAKKFQSEIEEQRDFQYLLRSRTVDGSEYPWVSRGQPWVAYLAILGCLLILVAGGSPIWNRSIWEDKHAAAAAALIGGYGPIVLLVLLWMIMKWRKTGLKVRAWWPNELKHWYTGFLLALEGLHQDREWAISSFEEYQKERARKESAQLAIREKKRQQESG</sequence>
<evidence type="ECO:0000313" key="9">
    <source>
        <dbReference type="EMBL" id="QIX00547.1"/>
    </source>
</evidence>
<feature type="transmembrane region" description="Helical" evidence="7">
    <location>
        <begin position="564"/>
        <end position="585"/>
    </location>
</feature>
<feature type="domain" description="Amino acid permease/ SLC12A" evidence="8">
    <location>
        <begin position="48"/>
        <end position="504"/>
    </location>
</feature>
<feature type="compositionally biased region" description="Polar residues" evidence="6">
    <location>
        <begin position="11"/>
        <end position="24"/>
    </location>
</feature>
<protein>
    <recommendedName>
        <fullName evidence="8">Amino acid permease/ SLC12A domain-containing protein</fullName>
    </recommendedName>
</protein>
<dbReference type="GO" id="GO:0016020">
    <property type="term" value="C:membrane"/>
    <property type="evidence" value="ECO:0007669"/>
    <property type="project" value="UniProtKB-SubCell"/>
</dbReference>
<keyword evidence="10" id="KW-1185">Reference proteome</keyword>
<feature type="transmembrane region" description="Helical" evidence="7">
    <location>
        <begin position="372"/>
        <end position="392"/>
    </location>
</feature>
<feature type="region of interest" description="Disordered" evidence="6">
    <location>
        <begin position="1"/>
        <end position="26"/>
    </location>
</feature>
<comment type="subcellular location">
    <subcellularLocation>
        <location evidence="1">Membrane</location>
        <topology evidence="1">Multi-pass membrane protein</topology>
    </subcellularLocation>
</comment>
<feature type="transmembrane region" description="Helical" evidence="7">
    <location>
        <begin position="434"/>
        <end position="452"/>
    </location>
</feature>
<dbReference type="Pfam" id="PF00324">
    <property type="entry name" value="AA_permease"/>
    <property type="match status" value="1"/>
</dbReference>
<dbReference type="PANTHER" id="PTHR43495">
    <property type="entry name" value="GABA PERMEASE"/>
    <property type="match status" value="1"/>
</dbReference>
<evidence type="ECO:0000256" key="4">
    <source>
        <dbReference type="ARBA" id="ARBA00022989"/>
    </source>
</evidence>
<keyword evidence="3 7" id="KW-0812">Transmembrane</keyword>
<name>A0A6H0Y0L6_9PEZI</name>
<dbReference type="Proteomes" id="UP000503462">
    <property type="component" value="Chromosome 4"/>
</dbReference>
<dbReference type="PANTHER" id="PTHR43495:SF5">
    <property type="entry name" value="GAMMA-AMINOBUTYRIC ACID PERMEASE"/>
    <property type="match status" value="1"/>
</dbReference>
<feature type="transmembrane region" description="Helical" evidence="7">
    <location>
        <begin position="531"/>
        <end position="552"/>
    </location>
</feature>
<evidence type="ECO:0000256" key="7">
    <source>
        <dbReference type="SAM" id="Phobius"/>
    </source>
</evidence>
<feature type="transmembrane region" description="Helical" evidence="7">
    <location>
        <begin position="77"/>
        <end position="103"/>
    </location>
</feature>
<organism evidence="9 10">
    <name type="scientific">Peltaster fructicola</name>
    <dbReference type="NCBI Taxonomy" id="286661"/>
    <lineage>
        <taxon>Eukaryota</taxon>
        <taxon>Fungi</taxon>
        <taxon>Dikarya</taxon>
        <taxon>Ascomycota</taxon>
        <taxon>Pezizomycotina</taxon>
        <taxon>Dothideomycetes</taxon>
        <taxon>Dothideomycetes incertae sedis</taxon>
        <taxon>Peltaster</taxon>
    </lineage>
</organism>
<feature type="transmembrane region" description="Helical" evidence="7">
    <location>
        <begin position="197"/>
        <end position="216"/>
    </location>
</feature>
<dbReference type="OrthoDB" id="3900342at2759"/>
<dbReference type="GO" id="GO:0055085">
    <property type="term" value="P:transmembrane transport"/>
    <property type="evidence" value="ECO:0007669"/>
    <property type="project" value="InterPro"/>
</dbReference>
<evidence type="ECO:0000256" key="2">
    <source>
        <dbReference type="ARBA" id="ARBA00022448"/>
    </source>
</evidence>
<keyword evidence="2" id="KW-0813">Transport</keyword>
<proteinExistence type="predicted"/>
<evidence type="ECO:0000313" key="10">
    <source>
        <dbReference type="Proteomes" id="UP000503462"/>
    </source>
</evidence>
<feature type="transmembrane region" description="Helical" evidence="7">
    <location>
        <begin position="472"/>
        <end position="491"/>
    </location>
</feature>
<reference evidence="9 10" key="1">
    <citation type="journal article" date="2016" name="Sci. Rep.">
        <title>Peltaster fructicola genome reveals evolution from an invasive phytopathogen to an ectophytic parasite.</title>
        <authorList>
            <person name="Xu C."/>
            <person name="Chen H."/>
            <person name="Gleason M.L."/>
            <person name="Xu J.R."/>
            <person name="Liu H."/>
            <person name="Zhang R."/>
            <person name="Sun G."/>
        </authorList>
    </citation>
    <scope>NUCLEOTIDE SEQUENCE [LARGE SCALE GENOMIC DNA]</scope>
    <source>
        <strain evidence="9 10">LNHT1506</strain>
    </source>
</reference>
<dbReference type="AlphaFoldDB" id="A0A6H0Y0L6"/>
<evidence type="ECO:0000256" key="6">
    <source>
        <dbReference type="SAM" id="MobiDB-lite"/>
    </source>
</evidence>
<keyword evidence="5 7" id="KW-0472">Membrane</keyword>
<accession>A0A6H0Y0L6</accession>
<evidence type="ECO:0000256" key="5">
    <source>
        <dbReference type="ARBA" id="ARBA00023136"/>
    </source>
</evidence>
<keyword evidence="4 7" id="KW-1133">Transmembrane helix</keyword>
<feature type="transmembrane region" description="Helical" evidence="7">
    <location>
        <begin position="124"/>
        <end position="144"/>
    </location>
</feature>